<comment type="caution">
    <text evidence="5">The sequence shown here is derived from an EMBL/GenBank/DDBJ whole genome shotgun (WGS) entry which is preliminary data.</text>
</comment>
<dbReference type="CDD" id="cd19534">
    <property type="entry name" value="E_NRPS"/>
    <property type="match status" value="1"/>
</dbReference>
<dbReference type="Pfam" id="PF00668">
    <property type="entry name" value="Condensation"/>
    <property type="match status" value="2"/>
</dbReference>
<dbReference type="Proteomes" id="UP000721236">
    <property type="component" value="Unassembled WGS sequence"/>
</dbReference>
<keyword evidence="6" id="KW-1185">Reference proteome</keyword>
<dbReference type="Pfam" id="PF00501">
    <property type="entry name" value="AMP-binding"/>
    <property type="match status" value="1"/>
</dbReference>
<dbReference type="CDD" id="cd05930">
    <property type="entry name" value="A_NRPS"/>
    <property type="match status" value="1"/>
</dbReference>
<protein>
    <submittedName>
        <fullName evidence="5">Linear gramicidin synthase subunit D</fullName>
    </submittedName>
</protein>
<dbReference type="Gene3D" id="3.30.559.30">
    <property type="entry name" value="Nonribosomal peptide synthetase, condensation domain"/>
    <property type="match status" value="2"/>
</dbReference>
<dbReference type="SUPFAM" id="SSF56801">
    <property type="entry name" value="Acetyl-CoA synthetase-like"/>
    <property type="match status" value="2"/>
</dbReference>
<dbReference type="InterPro" id="IPR001242">
    <property type="entry name" value="Condensation_dom"/>
</dbReference>
<evidence type="ECO:0000256" key="2">
    <source>
        <dbReference type="ARBA" id="ARBA00022450"/>
    </source>
</evidence>
<dbReference type="PROSITE" id="PS00455">
    <property type="entry name" value="AMP_BINDING"/>
    <property type="match status" value="1"/>
</dbReference>
<dbReference type="SUPFAM" id="SSF52777">
    <property type="entry name" value="CoA-dependent acyltransferases"/>
    <property type="match status" value="4"/>
</dbReference>
<comment type="cofactor">
    <cofactor evidence="1">
        <name>pantetheine 4'-phosphate</name>
        <dbReference type="ChEBI" id="CHEBI:47942"/>
    </cofactor>
</comment>
<evidence type="ECO:0000313" key="5">
    <source>
        <dbReference type="EMBL" id="CAG9184420.1"/>
    </source>
</evidence>
<dbReference type="InterPro" id="IPR000873">
    <property type="entry name" value="AMP-dep_synth/lig_dom"/>
</dbReference>
<keyword evidence="3" id="KW-0597">Phosphoprotein</keyword>
<dbReference type="InterPro" id="IPR042099">
    <property type="entry name" value="ANL_N_sf"/>
</dbReference>
<dbReference type="InterPro" id="IPR036736">
    <property type="entry name" value="ACP-like_sf"/>
</dbReference>
<dbReference type="NCBIfam" id="TIGR01720">
    <property type="entry name" value="NRPS-para261"/>
    <property type="match status" value="1"/>
</dbReference>
<organism evidence="5 6">
    <name type="scientific">Cupriavidus respiraculi</name>
    <dbReference type="NCBI Taxonomy" id="195930"/>
    <lineage>
        <taxon>Bacteria</taxon>
        <taxon>Pseudomonadati</taxon>
        <taxon>Pseudomonadota</taxon>
        <taxon>Betaproteobacteria</taxon>
        <taxon>Burkholderiales</taxon>
        <taxon>Burkholderiaceae</taxon>
        <taxon>Cupriavidus</taxon>
    </lineage>
</organism>
<reference evidence="5 6" key="1">
    <citation type="submission" date="2021-08" db="EMBL/GenBank/DDBJ databases">
        <authorList>
            <person name="Peeters C."/>
        </authorList>
    </citation>
    <scope>NUCLEOTIDE SEQUENCE [LARGE SCALE GENOMIC DNA]</scope>
    <source>
        <strain evidence="5 6">LMG 21510</strain>
    </source>
</reference>
<dbReference type="InterPro" id="IPR025110">
    <property type="entry name" value="AMP-bd_C"/>
</dbReference>
<dbReference type="SMART" id="SM00823">
    <property type="entry name" value="PKS_PP"/>
    <property type="match status" value="2"/>
</dbReference>
<dbReference type="InterPro" id="IPR045851">
    <property type="entry name" value="AMP-bd_C_sf"/>
</dbReference>
<dbReference type="InterPro" id="IPR006162">
    <property type="entry name" value="Ppantetheine_attach_site"/>
</dbReference>
<feature type="domain" description="Carrier" evidence="4">
    <location>
        <begin position="1536"/>
        <end position="1611"/>
    </location>
</feature>
<evidence type="ECO:0000256" key="3">
    <source>
        <dbReference type="ARBA" id="ARBA00022553"/>
    </source>
</evidence>
<dbReference type="Gene3D" id="3.40.50.12780">
    <property type="entry name" value="N-terminal domain of ligase-like"/>
    <property type="match status" value="1"/>
</dbReference>
<evidence type="ECO:0000259" key="4">
    <source>
        <dbReference type="PROSITE" id="PS50075"/>
    </source>
</evidence>
<evidence type="ECO:0000313" key="6">
    <source>
        <dbReference type="Proteomes" id="UP000721236"/>
    </source>
</evidence>
<dbReference type="InterPro" id="IPR010060">
    <property type="entry name" value="NRPS_synth"/>
</dbReference>
<sequence length="1641" mass="178906">MPHDGPGGKQLVAYVVPVDPLDDPAAALRRHLEDCLPPYMVPAQCITLARLPVTGNGKLDRRALPEPVWETQGYVAPRNDTETLLAQVWQEVLGVEKVGITDNFFELGGDSILSIQAVSRARRAGLRFTPKDLFLHQTVQALAQVATAVQAGQAQERPTGEVPLLPVQQEFFDSPIPNRHHWNQSVLLRPVELLDTAALDRALQAIVAHHDALRLSFTQSNGQWKQHYADAVPADLLWQQSVADTAELTDACSRAQQSLRLDSGQLLRALHLRLADGTERLFLAIHHLVVDGVSWRILLEDLQAAYRMAMQDQPIGLPTRTTSYQAWAKALVDHANNDIALGQAKYWRAQHAPALPCDRQPHQDRIADADTLTLRLSPERTRLLLTQAHAAYRTQINDLLLSALSQALGQWAGTDRAGMLLEGHGREALSESTDLSRTVGWFTTVFPVALPVLHDPAQSIRQVKEALRAIPANGLGYGLLRYLGPEAVRHELAALDLPRLTFNYLGQFDQGFGDDALFARASEPHGAPRSPDAPLGNWITVNGQVAAGALELDFAFSTARYDRDTIAALLRACETALDATIDHCLQATAGALTPSDVPLAALTQTQLDRLPLDHAQIDDLYPLTPMQQGMLFHTLYTPEAGIYVNQLAITLDGLDAPRFQRAWDEAVARHEILRTSFIQLDGQALQAVHRHVPSPVCIEDAIESSVDAIALNERQRPFALDTAPLMRVRLVRTEPQRYRMIWTSHHLLLDGWSTACLIGEVLQRYHGQTPPASPGRYRDHIAWLQQQDASASEAFWRQRLQVLEMPTRLADAIPVRHPAKGHAVRRTSLDAAALATLQRCAQQQHLTLNTLLQAAWIVVLQRYTGQRAVAFGATVSGRPAALPGADTMLGLFINTLPVIQAPSAEQSIGSWMQALQAENIALREHEHVPLFDIQRWAGLGGQALFDSILVFENYPVDAALRERNQHGLQLGEVDHAATTNYPLTLVVSAGETLEIASSYDTALFDHEAIERLQRHYAAVLQRLAGDLAAPVASLGLPSEEAGRLVAESAAAAVDVLTAWQRNLADEPSAIALQVVDATLTRLQVDRLANAVAQALVARDVGVESTVGLCIERSFAFAIGWLGILKAGAACVPLDPGQPVERLRQLLEDAGATVVVGALEGVDSIDPDRLTPIEAAPSMDVVPDQAAYLIYTSGSTGTPKGVVVSHGALAHYVSGVLQRLNLPADASMAMVSTTAADLGHTVLFGALYSGRTLHLLPHDYAFDPDRFAAYMARHRVGILKIVPSHLRALLQARQPADVLPHAALILGGEATSADLAQTIRTLKPDCQLFNHYGPTETTVGVLTHHAAEVEDGPVPTGKPLPGSHVYVLDADLNPVPAGVAGELYIGGPQVARGYLNRPGLTAERFLPDPFVAGARMYRTGDRVKEDWQGRIHYLSRADEQVKIRGYRVEPGEIAHMLRTQAGVVDAAVVVQDDKLVAYCVLANTEPATLKAALKAQLPDHMVPAQIVPMDRLPVTPNGKLDRRALPEPVWETQDYVAPRNDTESLLAQVWQDVLGVEKVGITDNFFELGGHSLLITRLAAVVNDRIATSLPLRVYFESADLAAMATSIDEATGRTHGAASQQQDAKAWLDMESWMDNLETEV</sequence>
<dbReference type="InterPro" id="IPR020845">
    <property type="entry name" value="AMP-binding_CS"/>
</dbReference>
<accession>A0ABM8XVP0</accession>
<feature type="domain" description="Carrier" evidence="4">
    <location>
        <begin position="76"/>
        <end position="150"/>
    </location>
</feature>
<dbReference type="InterPro" id="IPR010071">
    <property type="entry name" value="AA_adenyl_dom"/>
</dbReference>
<gene>
    <name evidence="5" type="primary">lgrD_3</name>
    <name evidence="5" type="ORF">LMG21510_05091</name>
</gene>
<proteinExistence type="predicted"/>
<evidence type="ECO:0000256" key="1">
    <source>
        <dbReference type="ARBA" id="ARBA00001957"/>
    </source>
</evidence>
<dbReference type="Gene3D" id="3.30.559.10">
    <property type="entry name" value="Chloramphenicol acetyltransferase-like domain"/>
    <property type="match status" value="2"/>
</dbReference>
<dbReference type="CDD" id="cd19543">
    <property type="entry name" value="DCL_NRPS"/>
    <property type="match status" value="1"/>
</dbReference>
<dbReference type="Gene3D" id="3.30.300.30">
    <property type="match status" value="2"/>
</dbReference>
<keyword evidence="2" id="KW-0596">Phosphopantetheine</keyword>
<dbReference type="Pfam" id="PF13193">
    <property type="entry name" value="AMP-binding_C"/>
    <property type="match status" value="2"/>
</dbReference>
<dbReference type="InterPro" id="IPR009081">
    <property type="entry name" value="PP-bd_ACP"/>
</dbReference>
<dbReference type="PROSITE" id="PS00012">
    <property type="entry name" value="PHOSPHOPANTETHEINE"/>
    <property type="match status" value="1"/>
</dbReference>
<dbReference type="SUPFAM" id="SSF47336">
    <property type="entry name" value="ACP-like"/>
    <property type="match status" value="2"/>
</dbReference>
<dbReference type="InterPro" id="IPR023213">
    <property type="entry name" value="CAT-like_dom_sf"/>
</dbReference>
<dbReference type="Gene3D" id="1.10.1200.10">
    <property type="entry name" value="ACP-like"/>
    <property type="match status" value="2"/>
</dbReference>
<dbReference type="PANTHER" id="PTHR45398">
    <property type="match status" value="1"/>
</dbReference>
<dbReference type="PROSITE" id="PS50075">
    <property type="entry name" value="CARRIER"/>
    <property type="match status" value="2"/>
</dbReference>
<dbReference type="PANTHER" id="PTHR45398:SF1">
    <property type="entry name" value="ENZYME, PUTATIVE (JCVI)-RELATED"/>
    <property type="match status" value="1"/>
</dbReference>
<dbReference type="InterPro" id="IPR020806">
    <property type="entry name" value="PKS_PP-bd"/>
</dbReference>
<dbReference type="EMBL" id="CAJZAH010000012">
    <property type="protein sequence ID" value="CAG9184420.1"/>
    <property type="molecule type" value="Genomic_DNA"/>
</dbReference>
<name>A0ABM8XVP0_9BURK</name>
<dbReference type="Pfam" id="PF00550">
    <property type="entry name" value="PP-binding"/>
    <property type="match status" value="2"/>
</dbReference>
<dbReference type="NCBIfam" id="TIGR01733">
    <property type="entry name" value="AA-adenyl-dom"/>
    <property type="match status" value="1"/>
</dbReference>